<sequence length="185" mass="19951">MREQRAAALAAIDPDWNPDWPVDRQRHYAALKGAVAAGSVVGYVGPGAMVNGLDVGGWLAAQRDGWERLSAGQRERLVQLGVRPPEKPAVKAVKAVEGKARPSRGRRGRGRRRAGAFERGVAALAQYAEREGTVVVSRSWSEELPDGAVVRLGVRLSNMKTRRATLTGEQLQRLAGLGLERAKGV</sequence>
<evidence type="ECO:0000313" key="1">
    <source>
        <dbReference type="EMBL" id="MFD4828139.1"/>
    </source>
</evidence>
<evidence type="ECO:0008006" key="3">
    <source>
        <dbReference type="Google" id="ProtNLM"/>
    </source>
</evidence>
<protein>
    <recommendedName>
        <fullName evidence="3">Helicase</fullName>
    </recommendedName>
</protein>
<dbReference type="RefSeq" id="WP_382778113.1">
    <property type="nucleotide sequence ID" value="NZ_JBHXKZ010000061.1"/>
</dbReference>
<organism evidence="1 2">
    <name type="scientific">Streptomyces rubiginosohelvolus</name>
    <dbReference type="NCBI Taxonomy" id="67362"/>
    <lineage>
        <taxon>Bacteria</taxon>
        <taxon>Bacillati</taxon>
        <taxon>Actinomycetota</taxon>
        <taxon>Actinomycetes</taxon>
        <taxon>Kitasatosporales</taxon>
        <taxon>Streptomycetaceae</taxon>
        <taxon>Streptomyces</taxon>
    </lineage>
</organism>
<name>A0ABW6FC79_9ACTN</name>
<gene>
    <name evidence="1" type="ORF">ACFWOQ_36795</name>
</gene>
<evidence type="ECO:0000313" key="2">
    <source>
        <dbReference type="Proteomes" id="UP001598352"/>
    </source>
</evidence>
<keyword evidence="2" id="KW-1185">Reference proteome</keyword>
<dbReference type="Proteomes" id="UP001598352">
    <property type="component" value="Unassembled WGS sequence"/>
</dbReference>
<dbReference type="EMBL" id="JBHXKZ010000061">
    <property type="protein sequence ID" value="MFD4828139.1"/>
    <property type="molecule type" value="Genomic_DNA"/>
</dbReference>
<proteinExistence type="predicted"/>
<reference evidence="1 2" key="1">
    <citation type="submission" date="2024-09" db="EMBL/GenBank/DDBJ databases">
        <title>The Natural Products Discovery Center: Release of the First 8490 Sequenced Strains for Exploring Actinobacteria Biosynthetic Diversity.</title>
        <authorList>
            <person name="Kalkreuter E."/>
            <person name="Kautsar S.A."/>
            <person name="Yang D."/>
            <person name="Bader C.D."/>
            <person name="Teijaro C.N."/>
            <person name="Fluegel L."/>
            <person name="Davis C.M."/>
            <person name="Simpson J.R."/>
            <person name="Lauterbach L."/>
            <person name="Steele A.D."/>
            <person name="Gui C."/>
            <person name="Meng S."/>
            <person name="Li G."/>
            <person name="Viehrig K."/>
            <person name="Ye F."/>
            <person name="Su P."/>
            <person name="Kiefer A.F."/>
            <person name="Nichols A."/>
            <person name="Cepeda A.J."/>
            <person name="Yan W."/>
            <person name="Fan B."/>
            <person name="Jiang Y."/>
            <person name="Adhikari A."/>
            <person name="Zheng C.-J."/>
            <person name="Schuster L."/>
            <person name="Cowan T.M."/>
            <person name="Smanski M.J."/>
            <person name="Chevrette M.G."/>
            <person name="De Carvalho L.P.S."/>
            <person name="Shen B."/>
        </authorList>
    </citation>
    <scope>NUCLEOTIDE SEQUENCE [LARGE SCALE GENOMIC DNA]</scope>
    <source>
        <strain evidence="1 2">NPDC058428</strain>
    </source>
</reference>
<comment type="caution">
    <text evidence="1">The sequence shown here is derived from an EMBL/GenBank/DDBJ whole genome shotgun (WGS) entry which is preliminary data.</text>
</comment>
<accession>A0ABW6FC79</accession>